<organism evidence="1 2">
    <name type="scientific">Melipona quadrifasciata</name>
    <dbReference type="NCBI Taxonomy" id="166423"/>
    <lineage>
        <taxon>Eukaryota</taxon>
        <taxon>Metazoa</taxon>
        <taxon>Ecdysozoa</taxon>
        <taxon>Arthropoda</taxon>
        <taxon>Hexapoda</taxon>
        <taxon>Insecta</taxon>
        <taxon>Pterygota</taxon>
        <taxon>Neoptera</taxon>
        <taxon>Endopterygota</taxon>
        <taxon>Hymenoptera</taxon>
        <taxon>Apocrita</taxon>
        <taxon>Aculeata</taxon>
        <taxon>Apoidea</taxon>
        <taxon>Anthophila</taxon>
        <taxon>Apidae</taxon>
        <taxon>Melipona</taxon>
    </lineage>
</organism>
<gene>
    <name evidence="1" type="ORF">WN51_14516</name>
</gene>
<evidence type="ECO:0000313" key="1">
    <source>
        <dbReference type="EMBL" id="KOX73470.1"/>
    </source>
</evidence>
<dbReference type="EMBL" id="KQ435798">
    <property type="protein sequence ID" value="KOX73470.1"/>
    <property type="molecule type" value="Genomic_DNA"/>
</dbReference>
<reference evidence="1 2" key="1">
    <citation type="submission" date="2015-07" db="EMBL/GenBank/DDBJ databases">
        <title>The genome of Melipona quadrifasciata.</title>
        <authorList>
            <person name="Pan H."/>
            <person name="Kapheim K."/>
        </authorList>
    </citation>
    <scope>NUCLEOTIDE SEQUENCE [LARGE SCALE GENOMIC DNA]</scope>
    <source>
        <strain evidence="1">0111107301</strain>
        <tissue evidence="1">Whole body</tissue>
    </source>
</reference>
<proteinExistence type="predicted"/>
<protein>
    <submittedName>
        <fullName evidence="1">Uncharacterized protein</fullName>
    </submittedName>
</protein>
<accession>A0A0M8ZY35</accession>
<evidence type="ECO:0000313" key="2">
    <source>
        <dbReference type="Proteomes" id="UP000053105"/>
    </source>
</evidence>
<dbReference type="Proteomes" id="UP000053105">
    <property type="component" value="Unassembled WGS sequence"/>
</dbReference>
<sequence length="303" mass="34054">MATMVQLRGSINFTARDTFPVLLLVTSTLGTQPFAACASQVFESRSRGIVGRYRVAAISAPTDDGSRHIAFSCNNNRRIINYRPTLILFRMTVSRKTSESSSQGFLSNQYENKKQKLGPLQKPQTPLQRCNYGLEVHGFASSYQVREYSRIYGLTESPKFQQLQPFNPSRSGDFFPSSVIFYTSPTAENTDYFRTTVDKTEISNVKDLSGMKDVKDEKDAWEGFEGIVKERERKVAFHISESLPKDSSSVGGADGSKGGSQFIMEVELKTALCIYLCYSFKVQVFENVYSSELQSNFPAWTII</sequence>
<name>A0A0M8ZY35_9HYME</name>
<dbReference type="AlphaFoldDB" id="A0A0M8ZY35"/>
<keyword evidence="2" id="KW-1185">Reference proteome</keyword>